<dbReference type="EMBL" id="MHTW01000015">
    <property type="protein sequence ID" value="OHA67267.1"/>
    <property type="molecule type" value="Genomic_DNA"/>
</dbReference>
<reference evidence="1 2" key="1">
    <citation type="journal article" date="2016" name="Nat. Commun.">
        <title>Thousands of microbial genomes shed light on interconnected biogeochemical processes in an aquifer system.</title>
        <authorList>
            <person name="Anantharaman K."/>
            <person name="Brown C.T."/>
            <person name="Hug L.A."/>
            <person name="Sharon I."/>
            <person name="Castelle C.J."/>
            <person name="Probst A.J."/>
            <person name="Thomas B.C."/>
            <person name="Singh A."/>
            <person name="Wilkins M.J."/>
            <person name="Karaoz U."/>
            <person name="Brodie E.L."/>
            <person name="Williams K.H."/>
            <person name="Hubbard S.S."/>
            <person name="Banfield J.F."/>
        </authorList>
    </citation>
    <scope>NUCLEOTIDE SEQUENCE [LARGE SCALE GENOMIC DNA]</scope>
</reference>
<comment type="caution">
    <text evidence="1">The sequence shown here is derived from an EMBL/GenBank/DDBJ whole genome shotgun (WGS) entry which is preliminary data.</text>
</comment>
<protein>
    <submittedName>
        <fullName evidence="1">Uncharacterized protein</fullName>
    </submittedName>
</protein>
<evidence type="ECO:0000313" key="1">
    <source>
        <dbReference type="EMBL" id="OHA67267.1"/>
    </source>
</evidence>
<accession>A0A1G2R3H8</accession>
<dbReference type="Proteomes" id="UP000176901">
    <property type="component" value="Unassembled WGS sequence"/>
</dbReference>
<sequence>MITRGVNHTVAKKEGLMTQRAVPLTHQRFRSEIEKGTRDFHKYVFASIFFRNAVIAGPGSLDRGLDLWRVKVGGTVDLEGVTIKGDLNLNSAVIKGGLDLNRVTIEGNLFLQCARIGSGIDLRNATIKGDLILDEARVDGSLTLSGATIGGALHFTVFNNAVIKGGLDLTTKQGPVCIYVGKRCAQLVHWAAPSIPLVVDYRL</sequence>
<dbReference type="AlphaFoldDB" id="A0A1G2R3H8"/>
<name>A0A1G2R3H8_9BACT</name>
<proteinExistence type="predicted"/>
<gene>
    <name evidence="1" type="ORF">A3C82_00185</name>
</gene>
<organism evidence="1 2">
    <name type="scientific">Candidatus Wildermuthbacteria bacterium RIFCSPHIGHO2_02_FULL_47_12</name>
    <dbReference type="NCBI Taxonomy" id="1802451"/>
    <lineage>
        <taxon>Bacteria</taxon>
        <taxon>Candidatus Wildermuthiibacteriota</taxon>
    </lineage>
</organism>
<evidence type="ECO:0000313" key="2">
    <source>
        <dbReference type="Proteomes" id="UP000176901"/>
    </source>
</evidence>